<dbReference type="OrthoDB" id="306304at2759"/>
<dbReference type="CDD" id="cd11685">
    <property type="entry name" value="UEV_TSG101-like"/>
    <property type="match status" value="1"/>
</dbReference>
<reference evidence="3 4" key="1">
    <citation type="journal article" date="2013" name="Nat. Commun.">
        <title>The evolution and pathogenic mechanisms of the rice sheath blight pathogen.</title>
        <authorList>
            <person name="Zheng A."/>
            <person name="Lin R."/>
            <person name="Xu L."/>
            <person name="Qin P."/>
            <person name="Tang C."/>
            <person name="Ai P."/>
            <person name="Zhang D."/>
            <person name="Liu Y."/>
            <person name="Sun Z."/>
            <person name="Feng H."/>
            <person name="Wang Y."/>
            <person name="Chen Y."/>
            <person name="Liang X."/>
            <person name="Fu R."/>
            <person name="Li Q."/>
            <person name="Zhang J."/>
            <person name="Yu X."/>
            <person name="Xie Z."/>
            <person name="Ding L."/>
            <person name="Guan P."/>
            <person name="Tang J."/>
            <person name="Liang Y."/>
            <person name="Wang S."/>
            <person name="Deng Q."/>
            <person name="Li S."/>
            <person name="Zhu J."/>
            <person name="Wang L."/>
            <person name="Liu H."/>
            <person name="Li P."/>
        </authorList>
    </citation>
    <scope>NUCLEOTIDE SEQUENCE [LARGE SCALE GENOMIC DNA]</scope>
    <source>
        <strain evidence="4">AG-1 IA</strain>
    </source>
</reference>
<feature type="region of interest" description="Disordered" evidence="1">
    <location>
        <begin position="130"/>
        <end position="174"/>
    </location>
</feature>
<accession>L8X6T4</accession>
<gene>
    <name evidence="3" type="ORF">AG1IA_01234</name>
</gene>
<dbReference type="Gene3D" id="3.10.110.10">
    <property type="entry name" value="Ubiquitin Conjugating Enzyme"/>
    <property type="match status" value="1"/>
</dbReference>
<dbReference type="STRING" id="983506.L8X6T4"/>
<name>L8X6T4_THACA</name>
<feature type="compositionally biased region" description="Low complexity" evidence="1">
    <location>
        <begin position="130"/>
        <end position="153"/>
    </location>
</feature>
<dbReference type="HOGENOM" id="CLU_1441966_0_0_1"/>
<dbReference type="GO" id="GO:0043130">
    <property type="term" value="F:ubiquitin binding"/>
    <property type="evidence" value="ECO:0007669"/>
    <property type="project" value="TreeGrafter"/>
</dbReference>
<dbReference type="InterPro" id="IPR016135">
    <property type="entry name" value="UBQ-conjugating_enzyme/RWD"/>
</dbReference>
<dbReference type="InterPro" id="IPR052070">
    <property type="entry name" value="ESCRT-I_UEV_domain"/>
</dbReference>
<dbReference type="PANTHER" id="PTHR23306">
    <property type="entry name" value="TUMOR SUSCEPTIBILITY GENE 101 PROTEIN-RELATED"/>
    <property type="match status" value="1"/>
</dbReference>
<dbReference type="Pfam" id="PF05743">
    <property type="entry name" value="UEV"/>
    <property type="match status" value="1"/>
</dbReference>
<dbReference type="InterPro" id="IPR008883">
    <property type="entry name" value="UEV_N"/>
</dbReference>
<keyword evidence="4" id="KW-1185">Reference proteome</keyword>
<dbReference type="Proteomes" id="UP000011668">
    <property type="component" value="Unassembled WGS sequence"/>
</dbReference>
<feature type="domain" description="UEV" evidence="2">
    <location>
        <begin position="4"/>
        <end position="152"/>
    </location>
</feature>
<organism evidence="3 4">
    <name type="scientific">Thanatephorus cucumeris (strain AG1-IA)</name>
    <name type="common">Rice sheath blight fungus</name>
    <name type="synonym">Rhizoctonia solani</name>
    <dbReference type="NCBI Taxonomy" id="983506"/>
    <lineage>
        <taxon>Eukaryota</taxon>
        <taxon>Fungi</taxon>
        <taxon>Dikarya</taxon>
        <taxon>Basidiomycota</taxon>
        <taxon>Agaricomycotina</taxon>
        <taxon>Agaricomycetes</taxon>
        <taxon>Cantharellales</taxon>
        <taxon>Ceratobasidiaceae</taxon>
        <taxon>Rhizoctonia</taxon>
        <taxon>Rhizoctonia solani AG-1</taxon>
    </lineage>
</organism>
<dbReference type="GO" id="GO:0015031">
    <property type="term" value="P:protein transport"/>
    <property type="evidence" value="ECO:0007669"/>
    <property type="project" value="InterPro"/>
</dbReference>
<evidence type="ECO:0000259" key="2">
    <source>
        <dbReference type="PROSITE" id="PS51322"/>
    </source>
</evidence>
<evidence type="ECO:0000313" key="3">
    <source>
        <dbReference type="EMBL" id="ELU44753.1"/>
    </source>
</evidence>
<protein>
    <submittedName>
        <fullName evidence="3">UEV domain-containing protein</fullName>
    </submittedName>
</protein>
<dbReference type="PANTHER" id="PTHR23306:SF3">
    <property type="entry name" value="TUMOR SUPPRESSOR PROTEIN 101"/>
    <property type="match status" value="1"/>
</dbReference>
<proteinExistence type="predicted"/>
<evidence type="ECO:0000313" key="4">
    <source>
        <dbReference type="Proteomes" id="UP000011668"/>
    </source>
</evidence>
<dbReference type="GO" id="GO:0000813">
    <property type="term" value="C:ESCRT I complex"/>
    <property type="evidence" value="ECO:0007669"/>
    <property type="project" value="TreeGrafter"/>
</dbReference>
<dbReference type="AlphaFoldDB" id="L8X6T4"/>
<comment type="caution">
    <text evidence="3">The sequence shown here is derived from an EMBL/GenBank/DDBJ whole genome shotgun (WGS) entry which is preliminary data.</text>
</comment>
<evidence type="ECO:0000256" key="1">
    <source>
        <dbReference type="SAM" id="MobiDB-lite"/>
    </source>
</evidence>
<sequence>MSLSLTQKWLKQVLGPYPQKDQIYNDVDATLAAYPTLRPKNDVYTFNDGRAQLLLCVHGLIPITFRQATYNIPIALWLPLEYPRLPPLVYVVPTSDMLVKSSKNVDPSGECAFEYLDNWRRKSEYSSIDSIDSHSSSITSERAASSPTASSPSIHIFPTGNEPPTTSESVRTVISRGFRFGKPTTKAS</sequence>
<feature type="compositionally biased region" description="Polar residues" evidence="1">
    <location>
        <begin position="162"/>
        <end position="172"/>
    </location>
</feature>
<dbReference type="EMBL" id="AFRT01000277">
    <property type="protein sequence ID" value="ELU44753.1"/>
    <property type="molecule type" value="Genomic_DNA"/>
</dbReference>
<dbReference type="SUPFAM" id="SSF54495">
    <property type="entry name" value="UBC-like"/>
    <property type="match status" value="1"/>
</dbReference>
<dbReference type="PROSITE" id="PS51322">
    <property type="entry name" value="UEV"/>
    <property type="match status" value="1"/>
</dbReference>